<reference evidence="1 2" key="1">
    <citation type="submission" date="2018-11" db="EMBL/GenBank/DDBJ databases">
        <authorList>
            <consortium name="Pathogen Informatics"/>
        </authorList>
    </citation>
    <scope>NUCLEOTIDE SEQUENCE [LARGE SCALE GENOMIC DNA]</scope>
</reference>
<dbReference type="InterPro" id="IPR027159">
    <property type="entry name" value="CBP80"/>
</dbReference>
<evidence type="ECO:0000313" key="2">
    <source>
        <dbReference type="Proteomes" id="UP000271098"/>
    </source>
</evidence>
<proteinExistence type="predicted"/>
<dbReference type="AlphaFoldDB" id="A0A3P7P4Q0"/>
<protein>
    <submittedName>
        <fullName evidence="1">Uncharacterized protein</fullName>
    </submittedName>
</protein>
<dbReference type="Proteomes" id="UP000271098">
    <property type="component" value="Unassembled WGS sequence"/>
</dbReference>
<dbReference type="GO" id="GO:0005634">
    <property type="term" value="C:nucleus"/>
    <property type="evidence" value="ECO:0007669"/>
    <property type="project" value="TreeGrafter"/>
</dbReference>
<dbReference type="Gene3D" id="1.25.40.180">
    <property type="match status" value="1"/>
</dbReference>
<dbReference type="GO" id="GO:0005846">
    <property type="term" value="C:nuclear cap binding complex"/>
    <property type="evidence" value="ECO:0007669"/>
    <property type="project" value="InterPro"/>
</dbReference>
<dbReference type="EMBL" id="UYRT01109480">
    <property type="protein sequence ID" value="VDN45273.1"/>
    <property type="molecule type" value="Genomic_DNA"/>
</dbReference>
<name>A0A3P7P4Q0_9BILA</name>
<keyword evidence="2" id="KW-1185">Reference proteome</keyword>
<gene>
    <name evidence="1" type="ORF">GPUH_LOCUS26231</name>
</gene>
<evidence type="ECO:0000313" key="1">
    <source>
        <dbReference type="EMBL" id="VDN45273.1"/>
    </source>
</evidence>
<dbReference type="SUPFAM" id="SSF48371">
    <property type="entry name" value="ARM repeat"/>
    <property type="match status" value="1"/>
</dbReference>
<dbReference type="PANTHER" id="PTHR12412">
    <property type="entry name" value="CAP BINDING PROTEIN"/>
    <property type="match status" value="1"/>
</dbReference>
<dbReference type="InterPro" id="IPR016024">
    <property type="entry name" value="ARM-type_fold"/>
</dbReference>
<sequence>MHSLPWVGPELNEREKEPLDNILAGISKYMAKRNTSYVKLLQVWSATENEQEEYLYCLWAQISKLRDDGWLERHVIRHYIAFDGALASAVKHNLPT</sequence>
<dbReference type="GO" id="GO:0006406">
    <property type="term" value="P:mRNA export from nucleus"/>
    <property type="evidence" value="ECO:0007669"/>
    <property type="project" value="InterPro"/>
</dbReference>
<dbReference type="GO" id="GO:0003729">
    <property type="term" value="F:mRNA binding"/>
    <property type="evidence" value="ECO:0007669"/>
    <property type="project" value="TreeGrafter"/>
</dbReference>
<dbReference type="GO" id="GO:0000339">
    <property type="term" value="F:RNA cap binding"/>
    <property type="evidence" value="ECO:0007669"/>
    <property type="project" value="InterPro"/>
</dbReference>
<dbReference type="OrthoDB" id="10252707at2759"/>
<organism evidence="1 2">
    <name type="scientific">Gongylonema pulchrum</name>
    <dbReference type="NCBI Taxonomy" id="637853"/>
    <lineage>
        <taxon>Eukaryota</taxon>
        <taxon>Metazoa</taxon>
        <taxon>Ecdysozoa</taxon>
        <taxon>Nematoda</taxon>
        <taxon>Chromadorea</taxon>
        <taxon>Rhabditida</taxon>
        <taxon>Spirurina</taxon>
        <taxon>Spiruromorpha</taxon>
        <taxon>Spiruroidea</taxon>
        <taxon>Gongylonematidae</taxon>
        <taxon>Gongylonema</taxon>
    </lineage>
</organism>
<accession>A0A3P7P4Q0</accession>
<dbReference type="GO" id="GO:0000184">
    <property type="term" value="P:nuclear-transcribed mRNA catabolic process, nonsense-mediated decay"/>
    <property type="evidence" value="ECO:0007669"/>
    <property type="project" value="TreeGrafter"/>
</dbReference>
<dbReference type="PANTHER" id="PTHR12412:SF2">
    <property type="entry name" value="NUCLEAR CAP-BINDING PROTEIN SUBUNIT 1"/>
    <property type="match status" value="1"/>
</dbReference>